<evidence type="ECO:0000256" key="5">
    <source>
        <dbReference type="RuleBase" id="RU369119"/>
    </source>
</evidence>
<protein>
    <recommendedName>
        <fullName evidence="5">Indoleamine 2,3-dioxygenase</fullName>
        <ecNumber evidence="5">1.13.11.52</ecNumber>
    </recommendedName>
</protein>
<dbReference type="Proteomes" id="UP000242877">
    <property type="component" value="Unassembled WGS sequence"/>
</dbReference>
<dbReference type="Pfam" id="PF01231">
    <property type="entry name" value="IDO"/>
    <property type="match status" value="1"/>
</dbReference>
<accession>A0A162ITA9</accession>
<dbReference type="AlphaFoldDB" id="A0A162ITA9"/>
<dbReference type="FunFam" id="1.20.58.480:FF:000005">
    <property type="entry name" value="Indoleamine 2,3-dioxygenase family protein"/>
    <property type="match status" value="1"/>
</dbReference>
<feature type="binding site" description="proximal binding residue" evidence="4">
    <location>
        <position position="394"/>
    </location>
    <ligand>
        <name>heme b</name>
        <dbReference type="ChEBI" id="CHEBI:60344"/>
    </ligand>
    <ligandPart>
        <name>Fe</name>
        <dbReference type="ChEBI" id="CHEBI:18248"/>
    </ligandPart>
</feature>
<comment type="catalytic activity">
    <reaction evidence="5">
        <text>L-tryptophan + O2 = N-formyl-L-kynurenine</text>
        <dbReference type="Rhea" id="RHEA:24536"/>
        <dbReference type="ChEBI" id="CHEBI:15379"/>
        <dbReference type="ChEBI" id="CHEBI:57912"/>
        <dbReference type="ChEBI" id="CHEBI:58629"/>
    </reaction>
</comment>
<dbReference type="EC" id="1.13.11.52" evidence="5"/>
<evidence type="ECO:0000256" key="3">
    <source>
        <dbReference type="ARBA" id="ARBA00023004"/>
    </source>
</evidence>
<keyword evidence="3 4" id="KW-0408">Iron</keyword>
<comment type="similarity">
    <text evidence="1 5">Belongs to the indoleamine 2,3-dioxygenase family.</text>
</comment>
<proteinExistence type="inferred from homology"/>
<sequence length="499" mass="57130">MVQHVESSTLAKFPYIFHDPATVPRSLDPFTITTTNGFMPLAHPVTELPEVFKPLEELLERMPVLKEDGTPGLLAEYKLGDEVANFPDLTDEIDKVVAKDGKPDLWVITALMRDYAFLASAYILEPCWKNWNVNPDQSYGLGRDRLPHSVAGPMYRCAELLNIPPFLSYAASYALYNYTLKDKAKGLEYDNLRLVRAFERGLDSKSSEAGFILTHIDMVKLTGALIDGAVRALDSAEVTKDRKEVNEALKDILAVMEKIEANMEEMWGKSKPNDYLSFRVFIFGVTSQSMFPNGVIYEGIEDNKPLHFRGESGANDSIIPLLDHLCQIPMPMNPLTKVLHEFRAYRPQPHRDFLTHVRETAEKIQTREFFCADPQTAYLYLRVLNHVRSFRWRHWLFTREYIIRKTSHPTATGGSPIVTWLPNQLFFVMDLMIDTYDKYLAPHMNQEGDKKLDETFEAQIKATMDVVHEQKVKLNKEVEKWCKERGTNDPKPGVSACPY</sequence>
<keyword evidence="7" id="KW-1185">Reference proteome</keyword>
<evidence type="ECO:0000256" key="2">
    <source>
        <dbReference type="ARBA" id="ARBA00022723"/>
    </source>
</evidence>
<name>A0A162ITA9_9EURO</name>
<keyword evidence="4 5" id="KW-0349">Heme</keyword>
<keyword evidence="5 6" id="KW-0223">Dioxygenase</keyword>
<dbReference type="GO" id="GO:0019441">
    <property type="term" value="P:L-tryptophan catabolic process to kynurenine"/>
    <property type="evidence" value="ECO:0007669"/>
    <property type="project" value="UniProtKB-UniRule"/>
</dbReference>
<dbReference type="PANTHER" id="PTHR28657">
    <property type="entry name" value="INDOLEAMINE 2,3-DIOXYGENASE"/>
    <property type="match status" value="1"/>
</dbReference>
<reference evidence="6 7" key="1">
    <citation type="journal article" date="2016" name="Genome Biol. Evol.">
        <title>Divergent and convergent evolution of fungal pathogenicity.</title>
        <authorList>
            <person name="Shang Y."/>
            <person name="Xiao G."/>
            <person name="Zheng P."/>
            <person name="Cen K."/>
            <person name="Zhan S."/>
            <person name="Wang C."/>
        </authorList>
    </citation>
    <scope>NUCLEOTIDE SEQUENCE [LARGE SCALE GENOMIC DNA]</scope>
    <source>
        <strain evidence="6 7">ARSEF 7405</strain>
    </source>
</reference>
<gene>
    <name evidence="6" type="ORF">AAP_00363</name>
</gene>
<comment type="function">
    <text evidence="5">Produces N-formyl-kynurenine through the oxidation of tryptophan.</text>
</comment>
<dbReference type="EMBL" id="AZGZ01000001">
    <property type="protein sequence ID" value="KZZ98102.1"/>
    <property type="molecule type" value="Genomic_DNA"/>
</dbReference>
<keyword evidence="2 4" id="KW-0479">Metal-binding</keyword>
<keyword evidence="5" id="KW-0560">Oxidoreductase</keyword>
<dbReference type="GO" id="GO:0046872">
    <property type="term" value="F:metal ion binding"/>
    <property type="evidence" value="ECO:0007669"/>
    <property type="project" value="UniProtKB-UniRule"/>
</dbReference>
<dbReference type="InterPro" id="IPR000898">
    <property type="entry name" value="Indolamine_dOase"/>
</dbReference>
<evidence type="ECO:0000313" key="6">
    <source>
        <dbReference type="EMBL" id="KZZ98102.1"/>
    </source>
</evidence>
<evidence type="ECO:0000256" key="4">
    <source>
        <dbReference type="PIRSR" id="PIRSR600898-1"/>
    </source>
</evidence>
<organism evidence="6 7">
    <name type="scientific">Ascosphaera apis ARSEF 7405</name>
    <dbReference type="NCBI Taxonomy" id="392613"/>
    <lineage>
        <taxon>Eukaryota</taxon>
        <taxon>Fungi</taxon>
        <taxon>Dikarya</taxon>
        <taxon>Ascomycota</taxon>
        <taxon>Pezizomycotina</taxon>
        <taxon>Eurotiomycetes</taxon>
        <taxon>Eurotiomycetidae</taxon>
        <taxon>Onygenales</taxon>
        <taxon>Ascosphaeraceae</taxon>
        <taxon>Ascosphaera</taxon>
    </lineage>
</organism>
<dbReference type="SUPFAM" id="SSF140959">
    <property type="entry name" value="Indolic compounds 2,3-dioxygenase-like"/>
    <property type="match status" value="1"/>
</dbReference>
<dbReference type="Gene3D" id="1.20.58.480">
    <property type="match status" value="1"/>
</dbReference>
<dbReference type="OrthoDB" id="10262710at2759"/>
<dbReference type="GO" id="GO:0020037">
    <property type="term" value="F:heme binding"/>
    <property type="evidence" value="ECO:0007669"/>
    <property type="project" value="UniProtKB-UniRule"/>
</dbReference>
<evidence type="ECO:0000256" key="1">
    <source>
        <dbReference type="ARBA" id="ARBA00007119"/>
    </source>
</evidence>
<dbReference type="GO" id="GO:0033754">
    <property type="term" value="F:indoleamine 2,3-dioxygenase activity"/>
    <property type="evidence" value="ECO:0007669"/>
    <property type="project" value="UniProtKB-EC"/>
</dbReference>
<dbReference type="InterPro" id="IPR037217">
    <property type="entry name" value="Trp/Indoleamine_2_3_dOase-like"/>
</dbReference>
<dbReference type="PANTHER" id="PTHR28657:SF3">
    <property type="entry name" value="INDOLEAMINE 2,3-DIOXYGENASE"/>
    <property type="match status" value="1"/>
</dbReference>
<evidence type="ECO:0000313" key="7">
    <source>
        <dbReference type="Proteomes" id="UP000242877"/>
    </source>
</evidence>
<comment type="caution">
    <text evidence="6">The sequence shown here is derived from an EMBL/GenBank/DDBJ whole genome shotgun (WGS) entry which is preliminary data.</text>
</comment>
<dbReference type="VEuPathDB" id="FungiDB:AAP_00363"/>